<dbReference type="SUPFAM" id="SSF103473">
    <property type="entry name" value="MFS general substrate transporter"/>
    <property type="match status" value="1"/>
</dbReference>
<gene>
    <name evidence="7" type="ORF">BKD09_29475</name>
</gene>
<dbReference type="EMBL" id="CP017637">
    <property type="protein sequence ID" value="APG12473.1"/>
    <property type="molecule type" value="Genomic_DNA"/>
</dbReference>
<evidence type="ECO:0000256" key="4">
    <source>
        <dbReference type="ARBA" id="ARBA00023136"/>
    </source>
</evidence>
<feature type="transmembrane region" description="Helical" evidence="5">
    <location>
        <begin position="265"/>
        <end position="286"/>
    </location>
</feature>
<feature type="transmembrane region" description="Helical" evidence="5">
    <location>
        <begin position="328"/>
        <end position="348"/>
    </location>
</feature>
<organism evidence="7 8">
    <name type="scientific">Bradyrhizobium japonicum</name>
    <dbReference type="NCBI Taxonomy" id="375"/>
    <lineage>
        <taxon>Bacteria</taxon>
        <taxon>Pseudomonadati</taxon>
        <taxon>Pseudomonadota</taxon>
        <taxon>Alphaproteobacteria</taxon>
        <taxon>Hyphomicrobiales</taxon>
        <taxon>Nitrobacteraceae</taxon>
        <taxon>Bradyrhizobium</taxon>
    </lineage>
</organism>
<accession>A0A1L3FGN6</accession>
<name>A0A1L3FGN6_BRAJP</name>
<feature type="transmembrane region" description="Helical" evidence="5">
    <location>
        <begin position="298"/>
        <end position="321"/>
    </location>
</feature>
<keyword evidence="3 5" id="KW-1133">Transmembrane helix</keyword>
<dbReference type="PANTHER" id="PTHR23508:SF10">
    <property type="entry name" value="CARBOXYLIC ACID TRANSPORTER PROTEIN HOMOLOG"/>
    <property type="match status" value="1"/>
</dbReference>
<evidence type="ECO:0000313" key="7">
    <source>
        <dbReference type="EMBL" id="APG12473.1"/>
    </source>
</evidence>
<evidence type="ECO:0000256" key="3">
    <source>
        <dbReference type="ARBA" id="ARBA00022989"/>
    </source>
</evidence>
<dbReference type="Gene3D" id="1.20.1250.20">
    <property type="entry name" value="MFS general substrate transporter like domains"/>
    <property type="match status" value="1"/>
</dbReference>
<dbReference type="InterPro" id="IPR005829">
    <property type="entry name" value="Sugar_transporter_CS"/>
</dbReference>
<feature type="transmembrane region" description="Helical" evidence="5">
    <location>
        <begin position="158"/>
        <end position="183"/>
    </location>
</feature>
<dbReference type="Pfam" id="PF07690">
    <property type="entry name" value="MFS_1"/>
    <property type="match status" value="2"/>
</dbReference>
<sequence>MGMAVTATDEIVSGTVDVPVYVDRQPVGAFQIRVLLVCAAVLFIDGFDTQAIGYVAPAVAQEWKLARGSLGPVFSAGLLGLMIGALIFGPMADRIGRRRIILASVLVFGIGTLLTVFAVDTTWLIALRVLTGLGLGGAMPNAIALTSEFSPHRRRATMVMIMFAGFSIGAALGGLLAAAMIPAFGWRSVFLVGGLVPLLLLPFLFKALPESIRFLAMMGGRDREVANLLQKIAPGVSFAGNAKFVVQEPKLSGLRVAHLFAEGRASVTVLLWVVFFMSLLDLYLLSNWLPTVLNDLGVSVSGAAAIGAMLQVGGVVGTFTLGQFIDRFSFRALSLTYLAAAVAVAAVGMASHSIVLVTIAIFASGFCIVGGQIASNALTATFYPTAIRSTGVGWALGIGRIGSIVGPLIGGVMLARDMGPQPLFGAAAVPALIAAAAAFVLARRG</sequence>
<dbReference type="PROSITE" id="PS00217">
    <property type="entry name" value="SUGAR_TRANSPORT_2"/>
    <property type="match status" value="1"/>
</dbReference>
<dbReference type="InterPro" id="IPR011701">
    <property type="entry name" value="MFS"/>
</dbReference>
<dbReference type="AlphaFoldDB" id="A0A1L3FGN6"/>
<feature type="transmembrane region" description="Helical" evidence="5">
    <location>
        <begin position="34"/>
        <end position="56"/>
    </location>
</feature>
<keyword evidence="4 5" id="KW-0472">Membrane</keyword>
<feature type="transmembrane region" description="Helical" evidence="5">
    <location>
        <begin position="391"/>
        <end position="415"/>
    </location>
</feature>
<evidence type="ECO:0000313" key="8">
    <source>
        <dbReference type="Proteomes" id="UP000181962"/>
    </source>
</evidence>
<dbReference type="CDD" id="cd17365">
    <property type="entry name" value="MFS_PcaK_like"/>
    <property type="match status" value="1"/>
</dbReference>
<keyword evidence="2 5" id="KW-0812">Transmembrane</keyword>
<feature type="domain" description="Major facilitator superfamily (MFS) profile" evidence="6">
    <location>
        <begin position="34"/>
        <end position="445"/>
    </location>
</feature>
<evidence type="ECO:0000256" key="1">
    <source>
        <dbReference type="ARBA" id="ARBA00004141"/>
    </source>
</evidence>
<feature type="transmembrane region" description="Helical" evidence="5">
    <location>
        <begin position="354"/>
        <end position="379"/>
    </location>
</feature>
<reference evidence="7 8" key="1">
    <citation type="submission" date="2016-11" db="EMBL/GenBank/DDBJ databases">
        <title>Complete Genome Sequence of Bradyrhizobium sp. strain J5, an isolated from soybean nodule in Hokkaido.</title>
        <authorList>
            <person name="Kanehara K."/>
        </authorList>
    </citation>
    <scope>NUCLEOTIDE SEQUENCE [LARGE SCALE GENOMIC DNA]</scope>
    <source>
        <strain evidence="7 8">J5</strain>
    </source>
</reference>
<evidence type="ECO:0000256" key="2">
    <source>
        <dbReference type="ARBA" id="ARBA00022692"/>
    </source>
</evidence>
<protein>
    <submittedName>
        <fullName evidence="7">4-hydroxybenzoate transporter</fullName>
    </submittedName>
</protein>
<feature type="transmembrane region" description="Helical" evidence="5">
    <location>
        <begin position="100"/>
        <end position="119"/>
    </location>
</feature>
<dbReference type="InterPro" id="IPR020846">
    <property type="entry name" value="MFS_dom"/>
</dbReference>
<feature type="transmembrane region" description="Helical" evidence="5">
    <location>
        <begin position="189"/>
        <end position="208"/>
    </location>
</feature>
<evidence type="ECO:0000256" key="5">
    <source>
        <dbReference type="SAM" id="Phobius"/>
    </source>
</evidence>
<dbReference type="PANTHER" id="PTHR23508">
    <property type="entry name" value="CARBOXYLIC ACID TRANSPORTER PROTEIN HOMOLOG"/>
    <property type="match status" value="1"/>
</dbReference>
<dbReference type="GO" id="GO:0005886">
    <property type="term" value="C:plasma membrane"/>
    <property type="evidence" value="ECO:0007669"/>
    <property type="project" value="TreeGrafter"/>
</dbReference>
<dbReference type="PROSITE" id="PS50850">
    <property type="entry name" value="MFS"/>
    <property type="match status" value="1"/>
</dbReference>
<feature type="transmembrane region" description="Helical" evidence="5">
    <location>
        <begin position="68"/>
        <end position="88"/>
    </location>
</feature>
<evidence type="ECO:0000259" key="6">
    <source>
        <dbReference type="PROSITE" id="PS50850"/>
    </source>
</evidence>
<dbReference type="GO" id="GO:0046943">
    <property type="term" value="F:carboxylic acid transmembrane transporter activity"/>
    <property type="evidence" value="ECO:0007669"/>
    <property type="project" value="TreeGrafter"/>
</dbReference>
<dbReference type="InterPro" id="IPR036259">
    <property type="entry name" value="MFS_trans_sf"/>
</dbReference>
<feature type="transmembrane region" description="Helical" evidence="5">
    <location>
        <begin position="125"/>
        <end position="146"/>
    </location>
</feature>
<dbReference type="Proteomes" id="UP000181962">
    <property type="component" value="Chromosome"/>
</dbReference>
<proteinExistence type="predicted"/>
<comment type="subcellular location">
    <subcellularLocation>
        <location evidence="1">Membrane</location>
        <topology evidence="1">Multi-pass membrane protein</topology>
    </subcellularLocation>
</comment>
<feature type="transmembrane region" description="Helical" evidence="5">
    <location>
        <begin position="421"/>
        <end position="442"/>
    </location>
</feature>